<dbReference type="EMBL" id="JABBFV010000010">
    <property type="protein sequence ID" value="NML11444.1"/>
    <property type="molecule type" value="Genomic_DNA"/>
</dbReference>
<organism evidence="1 2">
    <name type="scientific">Sphingobium psychrophilum</name>
    <dbReference type="NCBI Taxonomy" id="2728834"/>
    <lineage>
        <taxon>Bacteria</taxon>
        <taxon>Pseudomonadati</taxon>
        <taxon>Pseudomonadota</taxon>
        <taxon>Alphaproteobacteria</taxon>
        <taxon>Sphingomonadales</taxon>
        <taxon>Sphingomonadaceae</taxon>
        <taxon>Sphingobium</taxon>
    </lineage>
</organism>
<name>A0A7X9WX17_9SPHN</name>
<gene>
    <name evidence="1" type="ORF">HHL08_15020</name>
</gene>
<comment type="caution">
    <text evidence="1">The sequence shown here is derived from an EMBL/GenBank/DDBJ whole genome shotgun (WGS) entry which is preliminary data.</text>
</comment>
<sequence>MDDELKALLEQAKSVKLSPEEIEDNRIALAAANGQLTDKRISVSTMKATRTIMLADETAFA</sequence>
<reference evidence="1 2" key="1">
    <citation type="submission" date="2020-04" db="EMBL/GenBank/DDBJ databases">
        <title>Sphingobium sp. AR-3-1 isolated from Arctic soil.</title>
        <authorList>
            <person name="Dahal R.H."/>
            <person name="Chaudhary D.K."/>
        </authorList>
    </citation>
    <scope>NUCLEOTIDE SEQUENCE [LARGE SCALE GENOMIC DNA]</scope>
    <source>
        <strain evidence="1 2">AR-3-1</strain>
    </source>
</reference>
<dbReference type="RefSeq" id="WP_169573967.1">
    <property type="nucleotide sequence ID" value="NZ_JABBFV010000010.1"/>
</dbReference>
<evidence type="ECO:0000313" key="2">
    <source>
        <dbReference type="Proteomes" id="UP000519023"/>
    </source>
</evidence>
<evidence type="ECO:0000313" key="1">
    <source>
        <dbReference type="EMBL" id="NML11444.1"/>
    </source>
</evidence>
<protein>
    <submittedName>
        <fullName evidence="1">Uncharacterized protein</fullName>
    </submittedName>
</protein>
<keyword evidence="2" id="KW-1185">Reference proteome</keyword>
<accession>A0A7X9WX17</accession>
<dbReference type="AlphaFoldDB" id="A0A7X9WX17"/>
<dbReference type="Proteomes" id="UP000519023">
    <property type="component" value="Unassembled WGS sequence"/>
</dbReference>
<proteinExistence type="predicted"/>